<keyword evidence="2" id="KW-0472">Membrane</keyword>
<organism evidence="3 4">
    <name type="scientific">Batillaria attramentaria</name>
    <dbReference type="NCBI Taxonomy" id="370345"/>
    <lineage>
        <taxon>Eukaryota</taxon>
        <taxon>Metazoa</taxon>
        <taxon>Spiralia</taxon>
        <taxon>Lophotrochozoa</taxon>
        <taxon>Mollusca</taxon>
        <taxon>Gastropoda</taxon>
        <taxon>Caenogastropoda</taxon>
        <taxon>Sorbeoconcha</taxon>
        <taxon>Cerithioidea</taxon>
        <taxon>Batillariidae</taxon>
        <taxon>Batillaria</taxon>
    </lineage>
</organism>
<dbReference type="AlphaFoldDB" id="A0ABD0L631"/>
<dbReference type="EMBL" id="JACVVK020000081">
    <property type="protein sequence ID" value="KAK7494688.1"/>
    <property type="molecule type" value="Genomic_DNA"/>
</dbReference>
<feature type="transmembrane region" description="Helical" evidence="2">
    <location>
        <begin position="40"/>
        <end position="58"/>
    </location>
</feature>
<keyword evidence="4" id="KW-1185">Reference proteome</keyword>
<feature type="region of interest" description="Disordered" evidence="1">
    <location>
        <begin position="73"/>
        <end position="126"/>
    </location>
</feature>
<protein>
    <submittedName>
        <fullName evidence="3">Uncharacterized protein</fullName>
    </submittedName>
</protein>
<evidence type="ECO:0000256" key="2">
    <source>
        <dbReference type="SAM" id="Phobius"/>
    </source>
</evidence>
<gene>
    <name evidence="3" type="ORF">BaRGS_00014086</name>
</gene>
<name>A0ABD0L631_9CAEN</name>
<keyword evidence="2" id="KW-1133">Transmembrane helix</keyword>
<accession>A0ABD0L631</accession>
<reference evidence="3 4" key="1">
    <citation type="journal article" date="2023" name="Sci. Data">
        <title>Genome assembly of the Korean intertidal mud-creeper Batillaria attramentaria.</title>
        <authorList>
            <person name="Patra A.K."/>
            <person name="Ho P.T."/>
            <person name="Jun S."/>
            <person name="Lee S.J."/>
            <person name="Kim Y."/>
            <person name="Won Y.J."/>
        </authorList>
    </citation>
    <scope>NUCLEOTIDE SEQUENCE [LARGE SCALE GENOMIC DNA]</scope>
    <source>
        <strain evidence="3">Wonlab-2016</strain>
    </source>
</reference>
<comment type="caution">
    <text evidence="3">The sequence shown here is derived from an EMBL/GenBank/DDBJ whole genome shotgun (WGS) entry which is preliminary data.</text>
</comment>
<keyword evidence="2" id="KW-0812">Transmembrane</keyword>
<evidence type="ECO:0000313" key="4">
    <source>
        <dbReference type="Proteomes" id="UP001519460"/>
    </source>
</evidence>
<dbReference type="Proteomes" id="UP001519460">
    <property type="component" value="Unassembled WGS sequence"/>
</dbReference>
<proteinExistence type="predicted"/>
<feature type="compositionally biased region" description="Pro residues" evidence="1">
    <location>
        <begin position="86"/>
        <end position="104"/>
    </location>
</feature>
<sequence length="126" mass="13758">MAATGPGSKGLLCHAKRQGFTSLICMNVIKDLSISPFPCFRFLMVLFVIAVIVLSSCYRHQKTKTRRVAVVTTVHVPPHQQQANPYPTPQTHPPPQPYGDPAYPPGYGMGQGPPPADNPFQKAAYN</sequence>
<evidence type="ECO:0000256" key="1">
    <source>
        <dbReference type="SAM" id="MobiDB-lite"/>
    </source>
</evidence>
<evidence type="ECO:0000313" key="3">
    <source>
        <dbReference type="EMBL" id="KAK7494688.1"/>
    </source>
</evidence>
<feature type="compositionally biased region" description="Low complexity" evidence="1">
    <location>
        <begin position="73"/>
        <end position="82"/>
    </location>
</feature>